<dbReference type="Gene3D" id="3.30.360.10">
    <property type="entry name" value="Dihydrodipicolinate Reductase, domain 2"/>
    <property type="match status" value="1"/>
</dbReference>
<protein>
    <submittedName>
        <fullName evidence="7">Oxidoreductase</fullName>
    </submittedName>
</protein>
<proteinExistence type="inferred from homology"/>
<dbReference type="Gene3D" id="3.90.180.10">
    <property type="entry name" value="Medium-chain alcohol dehydrogenases, catalytic domain"/>
    <property type="match status" value="1"/>
</dbReference>
<dbReference type="Proteomes" id="UP000242502">
    <property type="component" value="Unassembled WGS sequence"/>
</dbReference>
<comment type="cofactor">
    <cofactor evidence="1">
        <name>Zn(2+)</name>
        <dbReference type="ChEBI" id="CHEBI:29105"/>
    </cofactor>
</comment>
<evidence type="ECO:0000256" key="2">
    <source>
        <dbReference type="ARBA" id="ARBA00008072"/>
    </source>
</evidence>
<dbReference type="InterPro" id="IPR036291">
    <property type="entry name" value="NAD(P)-bd_dom_sf"/>
</dbReference>
<evidence type="ECO:0000256" key="5">
    <source>
        <dbReference type="ARBA" id="ARBA00023002"/>
    </source>
</evidence>
<dbReference type="InterPro" id="IPR013149">
    <property type="entry name" value="ADH-like_C"/>
</dbReference>
<dbReference type="PANTHER" id="PTHR43350:SF19">
    <property type="entry name" value="D-GULOSIDE 3-DEHYDROGENASE"/>
    <property type="match status" value="1"/>
</dbReference>
<dbReference type="InterPro" id="IPR000683">
    <property type="entry name" value="Gfo/Idh/MocA-like_OxRdtase_N"/>
</dbReference>
<dbReference type="Pfam" id="PF00107">
    <property type="entry name" value="ADH_zinc_N"/>
    <property type="match status" value="1"/>
</dbReference>
<dbReference type="Gene3D" id="3.40.50.720">
    <property type="entry name" value="NAD(P)-binding Rossmann-like Domain"/>
    <property type="match status" value="2"/>
</dbReference>
<feature type="domain" description="Enoyl reductase (ER)" evidence="6">
    <location>
        <begin position="9"/>
        <end position="367"/>
    </location>
</feature>
<name>A0A1D2QPK8_9GAMM</name>
<dbReference type="GO" id="GO:0046872">
    <property type="term" value="F:metal ion binding"/>
    <property type="evidence" value="ECO:0007669"/>
    <property type="project" value="UniProtKB-KW"/>
</dbReference>
<evidence type="ECO:0000313" key="8">
    <source>
        <dbReference type="Proteomes" id="UP000242502"/>
    </source>
</evidence>
<dbReference type="STRING" id="62101.AB835_08695"/>
<evidence type="ECO:0000313" key="7">
    <source>
        <dbReference type="EMBL" id="ODS23502.1"/>
    </source>
</evidence>
<evidence type="ECO:0000256" key="3">
    <source>
        <dbReference type="ARBA" id="ARBA00022723"/>
    </source>
</evidence>
<dbReference type="InterPro" id="IPR055170">
    <property type="entry name" value="GFO_IDH_MocA-like_dom"/>
</dbReference>
<sequence>MKQVMVKSGCATIQNVPAPQVEPGTILVHVSYSCVSLGTEISGVRSSGEAIWQKALKHPEEVKRVMNMVSEQGVQRIQRMVKTKLTSATAIGYSATGIVLEVGEGISDIAPGDRVACAGAECAHHAEVIRVPRNLVARVPTQVEFSAASTVTLGAIALQGIRRCKPELGESIVVFGLGVLGQLTVQLLNANGCRVIATDLDSARVELARKMGADVAFVASESDPSTFCKKVTDGYGADGVIVTAASRSDDILSQAFQACRKKGRVVLVGDVGLKINRADIYKKELDFFVSTSYGPGRYDPTYEEGGIDYPLAYVRWTENRNMEEYLRLLSMKRVNVEPLISQISPLDAAESTYEELKSGAINHLMVLLEYPQRPLEDILESTVGTVLTNTLKKERIGIAIIGAGSFSKGVHLPNIESSQSRYQLQAIVGRTGHHTKAVADQFGAAYATTDINKVLTDPDVDAVLIATRHRQHGSLVLEALTSNKHVVVEKPLTLKESELDAIKAFYDNNPDGPILLTGFNRRFSPYMKKVKEIVSNRNDSMMINYRMNAGYIPLDNWVHGEEGGGRNLGEACHIYDLFTYLVDEKVVKIEVLAVRPQTKSYLMNDNFMVMLSFSDGSLANLTYSALGSHSYPKEQMEIYVDGKVIELDDYKTLEIFSSKKPTKMKAKYVDKGHKQEMVEFADALLTGGSWPIPLWQQVQATRIALEVEKQIQS</sequence>
<dbReference type="PANTHER" id="PTHR43350">
    <property type="entry name" value="NAD-DEPENDENT ALCOHOL DEHYDROGENASE"/>
    <property type="match status" value="1"/>
</dbReference>
<dbReference type="Pfam" id="PF01408">
    <property type="entry name" value="GFO_IDH_MocA"/>
    <property type="match status" value="1"/>
</dbReference>
<dbReference type="AlphaFoldDB" id="A0A1D2QPK8"/>
<comment type="similarity">
    <text evidence="2">Belongs to the zinc-containing alcohol dehydrogenase family.</text>
</comment>
<keyword evidence="5" id="KW-0560">Oxidoreductase</keyword>
<dbReference type="EMBL" id="MDLC01000027">
    <property type="protein sequence ID" value="ODS23502.1"/>
    <property type="molecule type" value="Genomic_DNA"/>
</dbReference>
<dbReference type="Pfam" id="PF22725">
    <property type="entry name" value="GFO_IDH_MocA_C3"/>
    <property type="match status" value="1"/>
</dbReference>
<dbReference type="PROSITE" id="PS51257">
    <property type="entry name" value="PROKAR_LIPOPROTEIN"/>
    <property type="match status" value="1"/>
</dbReference>
<keyword evidence="3" id="KW-0479">Metal-binding</keyword>
<dbReference type="GO" id="GO:0000166">
    <property type="term" value="F:nucleotide binding"/>
    <property type="evidence" value="ECO:0007669"/>
    <property type="project" value="InterPro"/>
</dbReference>
<dbReference type="SUPFAM" id="SSF55347">
    <property type="entry name" value="Glyceraldehyde-3-phosphate dehydrogenase-like, C-terminal domain"/>
    <property type="match status" value="1"/>
</dbReference>
<evidence type="ECO:0000256" key="1">
    <source>
        <dbReference type="ARBA" id="ARBA00001947"/>
    </source>
</evidence>
<comment type="caution">
    <text evidence="7">The sequence shown here is derived from an EMBL/GenBank/DDBJ whole genome shotgun (WGS) entry which is preliminary data.</text>
</comment>
<reference evidence="7 8" key="1">
    <citation type="journal article" date="2016" name="Appl. Environ. Microbiol.">
        <title>Lack of Overt Genome Reduction in the Bryostatin-Producing Bryozoan Symbiont "Candidatus Endobugula sertula".</title>
        <authorList>
            <person name="Miller I.J."/>
            <person name="Vanee N."/>
            <person name="Fong S.S."/>
            <person name="Lim-Fong G.E."/>
            <person name="Kwan J.C."/>
        </authorList>
    </citation>
    <scope>NUCLEOTIDE SEQUENCE [LARGE SCALE GENOMIC DNA]</scope>
    <source>
        <strain evidence="7">AB1-4</strain>
    </source>
</reference>
<dbReference type="InterPro" id="IPR020843">
    <property type="entry name" value="ER"/>
</dbReference>
<gene>
    <name evidence="7" type="ORF">AB835_08695</name>
</gene>
<organism evidence="7 8">
    <name type="scientific">Candidatus Endobugula sertula</name>
    <name type="common">Bugula neritina bacterial symbiont</name>
    <dbReference type="NCBI Taxonomy" id="62101"/>
    <lineage>
        <taxon>Bacteria</taxon>
        <taxon>Pseudomonadati</taxon>
        <taxon>Pseudomonadota</taxon>
        <taxon>Gammaproteobacteria</taxon>
        <taxon>Cellvibrionales</taxon>
        <taxon>Cellvibrionaceae</taxon>
        <taxon>Candidatus Endobugula</taxon>
    </lineage>
</organism>
<evidence type="ECO:0000256" key="4">
    <source>
        <dbReference type="ARBA" id="ARBA00022833"/>
    </source>
</evidence>
<accession>A0A1D2QPK8</accession>
<dbReference type="SUPFAM" id="SSF50129">
    <property type="entry name" value="GroES-like"/>
    <property type="match status" value="1"/>
</dbReference>
<dbReference type="InterPro" id="IPR011032">
    <property type="entry name" value="GroES-like_sf"/>
</dbReference>
<dbReference type="SMART" id="SM00829">
    <property type="entry name" value="PKS_ER"/>
    <property type="match status" value="1"/>
</dbReference>
<dbReference type="CDD" id="cd08255">
    <property type="entry name" value="2-desacetyl-2-hydroxyethyl_bacteriochlorophyllide_like"/>
    <property type="match status" value="1"/>
</dbReference>
<evidence type="ECO:0000259" key="6">
    <source>
        <dbReference type="SMART" id="SM00829"/>
    </source>
</evidence>
<dbReference type="SUPFAM" id="SSF51735">
    <property type="entry name" value="NAD(P)-binding Rossmann-fold domains"/>
    <property type="match status" value="2"/>
</dbReference>
<keyword evidence="4" id="KW-0862">Zinc</keyword>
<dbReference type="GO" id="GO:0016491">
    <property type="term" value="F:oxidoreductase activity"/>
    <property type="evidence" value="ECO:0007669"/>
    <property type="project" value="UniProtKB-KW"/>
</dbReference>